<keyword evidence="4" id="KW-1185">Reference proteome</keyword>
<accession>A7IM00</accession>
<dbReference type="Proteomes" id="UP000002417">
    <property type="component" value="Chromosome"/>
</dbReference>
<keyword evidence="2" id="KW-1133">Transmembrane helix</keyword>
<dbReference type="PANTHER" id="PTHR32309">
    <property type="entry name" value="TYROSINE-PROTEIN KINASE"/>
    <property type="match status" value="1"/>
</dbReference>
<sequence>MVSPAPASSEILKAGSPEVVVAAAPRWPARARGALAAVAAVAARLARLLPARTTGQRKPLAVRLPALADLRRRGLQLTRLDLAILSFVVVVAVPSVLSFLYLAMVAAPQFRSETRFVVRGNLETVAGGASPVSGSSTAQVPNSQEARVVVDYLRSRAMVDALQQQLDLRRVFGVAGRDPVFGLASDASEEDLVAYWNRQVRVSLESLSGVIRVQIHAFSPESAALLGAAIVREAEAVTNALTTRNRGDRVLQADAEEREAFTDLAVVRTSLEGFRNAQGTLDPTRSAIGSYAVIAKLRDQRSALNTDLTVARARMDEDSPVVRALKERMRSLDEKIAALDTDLLGLDREQAGSSGNLKAAAELEVRRRLAEQRLNEAESELLDARTQQAQKQVYILTFMAPTLPAEKAFPSPLVDAAAVSGILFAAWAVASLYVGSVYARTR</sequence>
<organism evidence="3 4">
    <name type="scientific">Xanthobacter autotrophicus (strain ATCC BAA-1158 / Py2)</name>
    <dbReference type="NCBI Taxonomy" id="78245"/>
    <lineage>
        <taxon>Bacteria</taxon>
        <taxon>Pseudomonadati</taxon>
        <taxon>Pseudomonadota</taxon>
        <taxon>Alphaproteobacteria</taxon>
        <taxon>Hyphomicrobiales</taxon>
        <taxon>Xanthobacteraceae</taxon>
        <taxon>Xanthobacter</taxon>
    </lineage>
</organism>
<dbReference type="InterPro" id="IPR050445">
    <property type="entry name" value="Bact_polysacc_biosynth/exp"/>
</dbReference>
<evidence type="ECO:0000313" key="3">
    <source>
        <dbReference type="EMBL" id="ABS69043.1"/>
    </source>
</evidence>
<dbReference type="PANTHER" id="PTHR32309:SF13">
    <property type="entry name" value="FERRIC ENTEROBACTIN TRANSPORT PROTEIN FEPE"/>
    <property type="match status" value="1"/>
</dbReference>
<dbReference type="GO" id="GO:0005886">
    <property type="term" value="C:plasma membrane"/>
    <property type="evidence" value="ECO:0007669"/>
    <property type="project" value="TreeGrafter"/>
</dbReference>
<reference evidence="3 4" key="1">
    <citation type="submission" date="2007-07" db="EMBL/GenBank/DDBJ databases">
        <title>Complete sequence of chromosome of Xanthobacter autotrophicus Py2.</title>
        <authorList>
            <consortium name="US DOE Joint Genome Institute"/>
            <person name="Copeland A."/>
            <person name="Lucas S."/>
            <person name="Lapidus A."/>
            <person name="Barry K."/>
            <person name="Glavina del Rio T."/>
            <person name="Hammon N."/>
            <person name="Israni S."/>
            <person name="Dalin E."/>
            <person name="Tice H."/>
            <person name="Pitluck S."/>
            <person name="Sims D."/>
            <person name="Brettin T."/>
            <person name="Bruce D."/>
            <person name="Detter J.C."/>
            <person name="Han C."/>
            <person name="Tapia R."/>
            <person name="Brainard J."/>
            <person name="Schmutz J."/>
            <person name="Larimer F."/>
            <person name="Land M."/>
            <person name="Hauser L."/>
            <person name="Kyrpides N."/>
            <person name="Kim E."/>
            <person name="Ensigns S.A."/>
            <person name="Richardson P."/>
        </authorList>
    </citation>
    <scope>NUCLEOTIDE SEQUENCE [LARGE SCALE GENOMIC DNA]</scope>
    <source>
        <strain evidence="4">ATCC BAA-1158 / Py2</strain>
    </source>
</reference>
<dbReference type="STRING" id="78245.Xaut_3819"/>
<dbReference type="GO" id="GO:0004713">
    <property type="term" value="F:protein tyrosine kinase activity"/>
    <property type="evidence" value="ECO:0007669"/>
    <property type="project" value="TreeGrafter"/>
</dbReference>
<keyword evidence="2" id="KW-0472">Membrane</keyword>
<feature type="coiled-coil region" evidence="1">
    <location>
        <begin position="294"/>
        <end position="387"/>
    </location>
</feature>
<protein>
    <submittedName>
        <fullName evidence="3">Lipopolysaccharide biosynthesis protein</fullName>
    </submittedName>
</protein>
<keyword evidence="1" id="KW-0175">Coiled coil</keyword>
<dbReference type="KEGG" id="xau:Xaut_3819"/>
<proteinExistence type="predicted"/>
<evidence type="ECO:0000256" key="1">
    <source>
        <dbReference type="SAM" id="Coils"/>
    </source>
</evidence>
<feature type="transmembrane region" description="Helical" evidence="2">
    <location>
        <begin position="416"/>
        <end position="439"/>
    </location>
</feature>
<evidence type="ECO:0000313" key="4">
    <source>
        <dbReference type="Proteomes" id="UP000002417"/>
    </source>
</evidence>
<dbReference type="PhylomeDB" id="A7IM00"/>
<evidence type="ECO:0000256" key="2">
    <source>
        <dbReference type="SAM" id="Phobius"/>
    </source>
</evidence>
<dbReference type="AlphaFoldDB" id="A7IM00"/>
<gene>
    <name evidence="3" type="ordered locus">Xaut_3819</name>
</gene>
<dbReference type="HOGENOM" id="CLU_027864_1_1_5"/>
<dbReference type="EMBL" id="CP000781">
    <property type="protein sequence ID" value="ABS69043.1"/>
    <property type="molecule type" value="Genomic_DNA"/>
</dbReference>
<dbReference type="OrthoDB" id="7800844at2"/>
<name>A7IM00_XANP2</name>
<keyword evidence="2" id="KW-0812">Transmembrane</keyword>
<dbReference type="eggNOG" id="COG3524">
    <property type="taxonomic scope" value="Bacteria"/>
</dbReference>
<feature type="transmembrane region" description="Helical" evidence="2">
    <location>
        <begin position="80"/>
        <end position="104"/>
    </location>
</feature>